<keyword evidence="18" id="KW-0675">Receptor</keyword>
<accession>A0ABY3Q2Y0</accession>
<organism evidence="18 19">
    <name type="scientific">Pseudomonas fitomaticsae</name>
    <dbReference type="NCBI Taxonomy" id="2837969"/>
    <lineage>
        <taxon>Bacteria</taxon>
        <taxon>Pseudomonadati</taxon>
        <taxon>Pseudomonadota</taxon>
        <taxon>Gammaproteobacteria</taxon>
        <taxon>Pseudomonadales</taxon>
        <taxon>Pseudomonadaceae</taxon>
        <taxon>Pseudomonas</taxon>
    </lineage>
</organism>
<evidence type="ECO:0000259" key="17">
    <source>
        <dbReference type="Pfam" id="PF07715"/>
    </source>
</evidence>
<evidence type="ECO:0000256" key="7">
    <source>
        <dbReference type="ARBA" id="ARBA00023004"/>
    </source>
</evidence>
<dbReference type="Gene3D" id="2.40.170.20">
    <property type="entry name" value="TonB-dependent receptor, beta-barrel domain"/>
    <property type="match status" value="1"/>
</dbReference>
<feature type="domain" description="TonB-dependent receptor-like beta-barrel" evidence="16">
    <location>
        <begin position="281"/>
        <end position="750"/>
    </location>
</feature>
<dbReference type="InterPro" id="IPR039426">
    <property type="entry name" value="TonB-dep_rcpt-like"/>
</dbReference>
<evidence type="ECO:0000256" key="5">
    <source>
        <dbReference type="ARBA" id="ARBA00022692"/>
    </source>
</evidence>
<evidence type="ECO:0000256" key="6">
    <source>
        <dbReference type="ARBA" id="ARBA00022729"/>
    </source>
</evidence>
<dbReference type="InterPro" id="IPR000531">
    <property type="entry name" value="Beta-barrel_TonB"/>
</dbReference>
<evidence type="ECO:0000256" key="15">
    <source>
        <dbReference type="SAM" id="SignalP"/>
    </source>
</evidence>
<keyword evidence="19" id="KW-1185">Reference proteome</keyword>
<feature type="domain" description="TonB-dependent receptor plug" evidence="17">
    <location>
        <begin position="71"/>
        <end position="177"/>
    </location>
</feature>
<protein>
    <submittedName>
        <fullName evidence="18">TonB-dependent receptor</fullName>
    </submittedName>
</protein>
<dbReference type="RefSeq" id="WP_230734689.1">
    <property type="nucleotide sequence ID" value="NZ_CP075567.1"/>
</dbReference>
<keyword evidence="8" id="KW-0406">Ion transport</keyword>
<dbReference type="InterPro" id="IPR036942">
    <property type="entry name" value="Beta-barrel_TonB_sf"/>
</dbReference>
<keyword evidence="9 14" id="KW-0798">TonB box</keyword>
<evidence type="ECO:0000256" key="8">
    <source>
        <dbReference type="ARBA" id="ARBA00023065"/>
    </source>
</evidence>
<dbReference type="Proteomes" id="UP001162907">
    <property type="component" value="Chromosome"/>
</dbReference>
<dbReference type="SUPFAM" id="SSF56935">
    <property type="entry name" value="Porins"/>
    <property type="match status" value="1"/>
</dbReference>
<keyword evidence="3 12" id="KW-1134">Transmembrane beta strand</keyword>
<comment type="subcellular location">
    <subcellularLocation>
        <location evidence="1 12">Cell outer membrane</location>
        <topology evidence="1 12">Multi-pass membrane protein</topology>
    </subcellularLocation>
</comment>
<keyword evidence="4" id="KW-0410">Iron transport</keyword>
<gene>
    <name evidence="18" type="ORF">KJY40_02075</name>
</gene>
<dbReference type="InterPro" id="IPR012910">
    <property type="entry name" value="Plug_dom"/>
</dbReference>
<evidence type="ECO:0000256" key="4">
    <source>
        <dbReference type="ARBA" id="ARBA00022496"/>
    </source>
</evidence>
<evidence type="ECO:0000256" key="13">
    <source>
        <dbReference type="PROSITE-ProRule" id="PRU10144"/>
    </source>
</evidence>
<evidence type="ECO:0000256" key="3">
    <source>
        <dbReference type="ARBA" id="ARBA00022452"/>
    </source>
</evidence>
<evidence type="ECO:0000256" key="2">
    <source>
        <dbReference type="ARBA" id="ARBA00022448"/>
    </source>
</evidence>
<dbReference type="PROSITE" id="PS52016">
    <property type="entry name" value="TONB_DEPENDENT_REC_3"/>
    <property type="match status" value="1"/>
</dbReference>
<keyword evidence="5 12" id="KW-0812">Transmembrane</keyword>
<evidence type="ECO:0000256" key="12">
    <source>
        <dbReference type="PROSITE-ProRule" id="PRU01360"/>
    </source>
</evidence>
<dbReference type="Pfam" id="PF07715">
    <property type="entry name" value="Plug"/>
    <property type="match status" value="1"/>
</dbReference>
<evidence type="ECO:0000256" key="9">
    <source>
        <dbReference type="ARBA" id="ARBA00023077"/>
    </source>
</evidence>
<evidence type="ECO:0000256" key="1">
    <source>
        <dbReference type="ARBA" id="ARBA00004571"/>
    </source>
</evidence>
<dbReference type="InterPro" id="IPR010917">
    <property type="entry name" value="TonB_rcpt_CS"/>
</dbReference>
<proteinExistence type="inferred from homology"/>
<sequence>MSPLNLASPPPPRRLKRLPLALLLAGSASWAHGYAAETETPVPAPADKTATATSQLETVTVTTRRREESSQDVPTPMSVVSGQTLETQRVYRIQDLQQLVPSVNVAYMHARQSSVSIRGLGNNPASDGLEGSVGLYIDNVYLGRPGMAVFDLMDIEQLEVLRGPQGTLFGKNTTAGVINISTRAPSFTPERSIETSVGEDGYFQTKGTISGPLNDVLAGRLSAYRTRSDGDIKNEFNGHDLNGGSRDGFRAQLLFKPNENFNLRWIGDYNEEDSSAGTRVLYNTGPTINGVNLYSARAAAAGATLVNGSHRKVNLDNDQHVTVHQGGTSVEANWTLPSDFTLTSVSSYRFWNFTPRNDDGLNVPATYNAGVSVEDKQYSQEFRLASPKGEFFDYVLGAYYFGSDLDNKSFAYYGPRADIWNGTPQGALANVNSVGRGHIKTDSFALFAQGTWHLTPRLDFTAGVRGTYEEKNAWVNRDAPQGGAAVTGAAATARRGRTGAYDSGDLNQYSSSPSGLLNLSYRITDDLLGYATLSHGEKSGGVNLVVGSAPTAGADSLLIGTERANNAELGLKSTLWDRRLQLNANVFWTQVNAYQTNAYDDVNRVQYLTNAGSVRSRGVEFESTVIPLRGLTLNFNGSYNDVSYLSYKDAPCPPEVSQAPGAPASCDLSGHQVVGASKWIGNANGKYEWNLDNGLQPYVTGSYAFRSKAVGTVEDSDYGQIPSYAVVNLSTGLRGDFNQGQWDVSLWLKNAFDKTYYTTLWTGGNGGYEGLLGTPRTLGVTGRYDF</sequence>
<keyword evidence="10 12" id="KW-0472">Membrane</keyword>
<keyword evidence="11 12" id="KW-0998">Cell outer membrane</keyword>
<feature type="signal peptide" evidence="15">
    <location>
        <begin position="1"/>
        <end position="31"/>
    </location>
</feature>
<dbReference type="PANTHER" id="PTHR32552:SF81">
    <property type="entry name" value="TONB-DEPENDENT OUTER MEMBRANE RECEPTOR"/>
    <property type="match status" value="1"/>
</dbReference>
<comment type="similarity">
    <text evidence="12 14">Belongs to the TonB-dependent receptor family.</text>
</comment>
<keyword evidence="6 15" id="KW-0732">Signal</keyword>
<dbReference type="PROSITE" id="PS01156">
    <property type="entry name" value="TONB_DEPENDENT_REC_2"/>
    <property type="match status" value="1"/>
</dbReference>
<reference evidence="18 19" key="1">
    <citation type="journal article" date="2022" name="Int. J. Syst. Evol. Microbiol.">
        <title>Pseudomonas fitomaticsae sp. nov., isolated at Marimurtra Botanical Garden in Blanes, Catalonia, Spain.</title>
        <authorList>
            <person name="Atanasov K.E."/>
            <person name="Galbis D.M."/>
            <person name="Cornado D."/>
            <person name="Serpico A."/>
            <person name="Sanchez G."/>
            <person name="Bosch M."/>
            <person name="Ferrer A."/>
            <person name="Altabella T."/>
        </authorList>
    </citation>
    <scope>NUCLEOTIDE SEQUENCE [LARGE SCALE GENOMIC DNA]</scope>
    <source>
        <strain evidence="18 19">FIT81</strain>
    </source>
</reference>
<dbReference type="EMBL" id="CP075567">
    <property type="protein sequence ID" value="UFQ00498.1"/>
    <property type="molecule type" value="Genomic_DNA"/>
</dbReference>
<dbReference type="PANTHER" id="PTHR32552">
    <property type="entry name" value="FERRICHROME IRON RECEPTOR-RELATED"/>
    <property type="match status" value="1"/>
</dbReference>
<evidence type="ECO:0000256" key="10">
    <source>
        <dbReference type="ARBA" id="ARBA00023136"/>
    </source>
</evidence>
<evidence type="ECO:0000256" key="11">
    <source>
        <dbReference type="ARBA" id="ARBA00023237"/>
    </source>
</evidence>
<evidence type="ECO:0000259" key="16">
    <source>
        <dbReference type="Pfam" id="PF00593"/>
    </source>
</evidence>
<evidence type="ECO:0000313" key="19">
    <source>
        <dbReference type="Proteomes" id="UP001162907"/>
    </source>
</evidence>
<dbReference type="Pfam" id="PF00593">
    <property type="entry name" value="TonB_dep_Rec_b-barrel"/>
    <property type="match status" value="1"/>
</dbReference>
<keyword evidence="2 12" id="KW-0813">Transport</keyword>
<evidence type="ECO:0000256" key="14">
    <source>
        <dbReference type="RuleBase" id="RU003357"/>
    </source>
</evidence>
<feature type="short sequence motif" description="TonB C-terminal box" evidence="13">
    <location>
        <begin position="769"/>
        <end position="786"/>
    </location>
</feature>
<name>A0ABY3Q2Y0_9PSED</name>
<evidence type="ECO:0000313" key="18">
    <source>
        <dbReference type="EMBL" id="UFQ00498.1"/>
    </source>
</evidence>
<keyword evidence="7" id="KW-0408">Iron</keyword>
<feature type="chain" id="PRO_5046249755" evidence="15">
    <location>
        <begin position="32"/>
        <end position="786"/>
    </location>
</feature>